<keyword evidence="5 6" id="KW-0472">Membrane</keyword>
<dbReference type="EMBL" id="JAPVEA010000005">
    <property type="protein sequence ID" value="KAJ5453424.1"/>
    <property type="molecule type" value="Genomic_DNA"/>
</dbReference>
<dbReference type="Proteomes" id="UP001213681">
    <property type="component" value="Unassembled WGS sequence"/>
</dbReference>
<dbReference type="InterPro" id="IPR036259">
    <property type="entry name" value="MFS_trans_sf"/>
</dbReference>
<dbReference type="Pfam" id="PF07690">
    <property type="entry name" value="MFS_1"/>
    <property type="match status" value="1"/>
</dbReference>
<dbReference type="GO" id="GO:0016020">
    <property type="term" value="C:membrane"/>
    <property type="evidence" value="ECO:0007669"/>
    <property type="project" value="UniProtKB-SubCell"/>
</dbReference>
<feature type="transmembrane region" description="Helical" evidence="6">
    <location>
        <begin position="389"/>
        <end position="408"/>
    </location>
</feature>
<dbReference type="AlphaFoldDB" id="A0AAD6C899"/>
<dbReference type="GO" id="GO:0022857">
    <property type="term" value="F:transmembrane transporter activity"/>
    <property type="evidence" value="ECO:0007669"/>
    <property type="project" value="InterPro"/>
</dbReference>
<feature type="transmembrane region" description="Helical" evidence="6">
    <location>
        <begin position="227"/>
        <end position="248"/>
    </location>
</feature>
<keyword evidence="4 6" id="KW-1133">Transmembrane helix</keyword>
<evidence type="ECO:0000256" key="6">
    <source>
        <dbReference type="SAM" id="Phobius"/>
    </source>
</evidence>
<evidence type="ECO:0000256" key="3">
    <source>
        <dbReference type="ARBA" id="ARBA00022692"/>
    </source>
</evidence>
<keyword evidence="8" id="KW-1185">Reference proteome</keyword>
<evidence type="ECO:0000256" key="5">
    <source>
        <dbReference type="ARBA" id="ARBA00023136"/>
    </source>
</evidence>
<gene>
    <name evidence="7" type="ORF">N7458_004380</name>
</gene>
<dbReference type="SUPFAM" id="SSF103473">
    <property type="entry name" value="MFS general substrate transporter"/>
    <property type="match status" value="1"/>
</dbReference>
<reference evidence="7" key="1">
    <citation type="submission" date="2022-12" db="EMBL/GenBank/DDBJ databases">
        <authorList>
            <person name="Petersen C."/>
        </authorList>
    </citation>
    <scope>NUCLEOTIDE SEQUENCE</scope>
    <source>
        <strain evidence="7">IBT 16125</strain>
    </source>
</reference>
<evidence type="ECO:0000256" key="2">
    <source>
        <dbReference type="ARBA" id="ARBA00022448"/>
    </source>
</evidence>
<feature type="transmembrane region" description="Helical" evidence="6">
    <location>
        <begin position="70"/>
        <end position="94"/>
    </location>
</feature>
<dbReference type="Gene3D" id="1.20.1250.20">
    <property type="entry name" value="MFS general substrate transporter like domains"/>
    <property type="match status" value="2"/>
</dbReference>
<reference evidence="7" key="2">
    <citation type="journal article" date="2023" name="IMA Fungus">
        <title>Comparative genomic study of the Penicillium genus elucidates a diverse pangenome and 15 lateral gene transfer events.</title>
        <authorList>
            <person name="Petersen C."/>
            <person name="Sorensen T."/>
            <person name="Nielsen M.R."/>
            <person name="Sondergaard T.E."/>
            <person name="Sorensen J.L."/>
            <person name="Fitzpatrick D.A."/>
            <person name="Frisvad J.C."/>
            <person name="Nielsen K.L."/>
        </authorList>
    </citation>
    <scope>NUCLEOTIDE SEQUENCE</scope>
    <source>
        <strain evidence="7">IBT 16125</strain>
    </source>
</reference>
<sequence>MSQLDAIEDDLKVKDLEKRNLGAGSIKAMKLSSELPHEPAAAFLTEHEHHWGNYEPQDAKKVLRRIDVRLMPLIIGTITIAAVDKIIISNAALYGMTKDTHLVGQQYSWVASIFYFGWLIAEYPANLVLQKMPVGKAVGVAVIGWGAMVMCLGATKNAAGLMVIRVIMGVLEAPLFPAVTMLNTMWYKKSEQPVRMAITFTAFSSVVTGVISYGIGTTKTSIASWRLLFLVIGGFTLIWGVALTIWLPDSPLRDNFMKGRDKYIALDRVRENMTGIENKEFKWYQVREAFTDYKTYLLFIFFLSMNVPTGSLVTFAAQIVSGLGYGKLETTLLGMPTGMMQSLAGFMVAIPQRWLHNKRCYTAAACCLVPLVCSILIRELPIENKVGRLMAYYFFYFFWGPYATALTLPMGNVSGHTKRLTVNATIFLAYCIANIVGPQVFIAAEAPHYATGYNAILGFEVTAICALLAYAAGCMIENKKRDNAEGTVVSVQVAEQMGDLTDYEKKGFRYIY</sequence>
<feature type="transmembrane region" description="Helical" evidence="6">
    <location>
        <begin position="453"/>
        <end position="472"/>
    </location>
</feature>
<keyword evidence="2" id="KW-0813">Transport</keyword>
<organism evidence="7 8">
    <name type="scientific">Penicillium daleae</name>
    <dbReference type="NCBI Taxonomy" id="63821"/>
    <lineage>
        <taxon>Eukaryota</taxon>
        <taxon>Fungi</taxon>
        <taxon>Dikarya</taxon>
        <taxon>Ascomycota</taxon>
        <taxon>Pezizomycotina</taxon>
        <taxon>Eurotiomycetes</taxon>
        <taxon>Eurotiomycetidae</taxon>
        <taxon>Eurotiales</taxon>
        <taxon>Aspergillaceae</taxon>
        <taxon>Penicillium</taxon>
    </lineage>
</organism>
<feature type="transmembrane region" description="Helical" evidence="6">
    <location>
        <begin position="106"/>
        <end position="125"/>
    </location>
</feature>
<feature type="transmembrane region" description="Helical" evidence="6">
    <location>
        <begin position="161"/>
        <end position="182"/>
    </location>
</feature>
<accession>A0AAD6C899</accession>
<feature type="transmembrane region" description="Helical" evidence="6">
    <location>
        <begin position="332"/>
        <end position="351"/>
    </location>
</feature>
<comment type="subcellular location">
    <subcellularLocation>
        <location evidence="1">Membrane</location>
        <topology evidence="1">Multi-pass membrane protein</topology>
    </subcellularLocation>
</comment>
<feature type="transmembrane region" description="Helical" evidence="6">
    <location>
        <begin position="137"/>
        <end position="155"/>
    </location>
</feature>
<name>A0AAD6C899_9EURO</name>
<dbReference type="RefSeq" id="XP_056766380.1">
    <property type="nucleotide sequence ID" value="XM_056907762.1"/>
</dbReference>
<feature type="transmembrane region" description="Helical" evidence="6">
    <location>
        <begin position="420"/>
        <end position="441"/>
    </location>
</feature>
<dbReference type="InterPro" id="IPR011701">
    <property type="entry name" value="MFS"/>
</dbReference>
<evidence type="ECO:0008006" key="9">
    <source>
        <dbReference type="Google" id="ProtNLM"/>
    </source>
</evidence>
<evidence type="ECO:0000313" key="8">
    <source>
        <dbReference type="Proteomes" id="UP001213681"/>
    </source>
</evidence>
<comment type="caution">
    <text evidence="7">The sequence shown here is derived from an EMBL/GenBank/DDBJ whole genome shotgun (WGS) entry which is preliminary data.</text>
</comment>
<dbReference type="PANTHER" id="PTHR43791:SF36">
    <property type="entry name" value="TRANSPORTER, PUTATIVE (AFU_ORTHOLOGUE AFUA_6G08340)-RELATED"/>
    <property type="match status" value="1"/>
</dbReference>
<evidence type="ECO:0000313" key="7">
    <source>
        <dbReference type="EMBL" id="KAJ5453424.1"/>
    </source>
</evidence>
<dbReference type="PANTHER" id="PTHR43791">
    <property type="entry name" value="PERMEASE-RELATED"/>
    <property type="match status" value="1"/>
</dbReference>
<protein>
    <recommendedName>
        <fullName evidence="9">Major facilitator superfamily (MFS) profile domain-containing protein</fullName>
    </recommendedName>
</protein>
<feature type="transmembrane region" description="Helical" evidence="6">
    <location>
        <begin position="194"/>
        <end position="215"/>
    </location>
</feature>
<proteinExistence type="predicted"/>
<feature type="transmembrane region" description="Helical" evidence="6">
    <location>
        <begin position="360"/>
        <end position="377"/>
    </location>
</feature>
<keyword evidence="3 6" id="KW-0812">Transmembrane</keyword>
<feature type="transmembrane region" description="Helical" evidence="6">
    <location>
        <begin position="296"/>
        <end position="320"/>
    </location>
</feature>
<evidence type="ECO:0000256" key="1">
    <source>
        <dbReference type="ARBA" id="ARBA00004141"/>
    </source>
</evidence>
<dbReference type="GeneID" id="81598005"/>
<evidence type="ECO:0000256" key="4">
    <source>
        <dbReference type="ARBA" id="ARBA00022989"/>
    </source>
</evidence>